<dbReference type="PROSITE" id="PS50158">
    <property type="entry name" value="ZF_CCHC"/>
    <property type="match status" value="1"/>
</dbReference>
<evidence type="ECO:0000256" key="3">
    <source>
        <dbReference type="ARBA" id="ARBA00023163"/>
    </source>
</evidence>
<dbReference type="Pfam" id="PF00098">
    <property type="entry name" value="zf-CCHC"/>
    <property type="match status" value="1"/>
</dbReference>
<dbReference type="InterPro" id="IPR009057">
    <property type="entry name" value="Homeodomain-like_sf"/>
</dbReference>
<dbReference type="Proteomes" id="UP000596660">
    <property type="component" value="Unplaced"/>
</dbReference>
<dbReference type="GO" id="GO:0008270">
    <property type="term" value="F:zinc ion binding"/>
    <property type="evidence" value="ECO:0007669"/>
    <property type="project" value="UniProtKB-KW"/>
</dbReference>
<evidence type="ECO:0000313" key="8">
    <source>
        <dbReference type="EnsemblPlants" id="AUR62007577-RA:cds"/>
    </source>
</evidence>
<protein>
    <submittedName>
        <fullName evidence="8">Uncharacterized protein</fullName>
    </submittedName>
</protein>
<dbReference type="PROSITE" id="PS51293">
    <property type="entry name" value="SANT"/>
    <property type="match status" value="1"/>
</dbReference>
<dbReference type="PANTHER" id="PTHR43952:SF80">
    <property type="entry name" value="PROTEIN RADIALIS-LIKE 3"/>
    <property type="match status" value="1"/>
</dbReference>
<comment type="subcellular location">
    <subcellularLocation>
        <location evidence="1">Nucleus</location>
    </subcellularLocation>
</comment>
<dbReference type="SMART" id="SM00343">
    <property type="entry name" value="ZnF_C2HC"/>
    <property type="match status" value="1"/>
</dbReference>
<name>A0A803L6T8_CHEQI</name>
<evidence type="ECO:0000256" key="5">
    <source>
        <dbReference type="PROSITE-ProRule" id="PRU00047"/>
    </source>
</evidence>
<dbReference type="GO" id="GO:0005634">
    <property type="term" value="C:nucleus"/>
    <property type="evidence" value="ECO:0007669"/>
    <property type="project" value="UniProtKB-SubCell"/>
</dbReference>
<dbReference type="AlphaFoldDB" id="A0A803L6T8"/>
<dbReference type="PANTHER" id="PTHR43952">
    <property type="entry name" value="MYB FAMILY TRANSCRIPTION FACTOR-RELATED"/>
    <property type="match status" value="1"/>
</dbReference>
<dbReference type="Gramene" id="AUR62007577-RA">
    <property type="protein sequence ID" value="AUR62007577-RA:cds"/>
    <property type="gene ID" value="AUR62007577"/>
</dbReference>
<dbReference type="InterPro" id="IPR017884">
    <property type="entry name" value="SANT_dom"/>
</dbReference>
<keyword evidence="3" id="KW-0804">Transcription</keyword>
<dbReference type="GO" id="GO:0003676">
    <property type="term" value="F:nucleic acid binding"/>
    <property type="evidence" value="ECO:0007669"/>
    <property type="project" value="InterPro"/>
</dbReference>
<dbReference type="InterPro" id="IPR001878">
    <property type="entry name" value="Znf_CCHC"/>
</dbReference>
<reference evidence="8" key="1">
    <citation type="journal article" date="2017" name="Nature">
        <title>The genome of Chenopodium quinoa.</title>
        <authorList>
            <person name="Jarvis D.E."/>
            <person name="Ho Y.S."/>
            <person name="Lightfoot D.J."/>
            <person name="Schmoeckel S.M."/>
            <person name="Li B."/>
            <person name="Borm T.J.A."/>
            <person name="Ohyanagi H."/>
            <person name="Mineta K."/>
            <person name="Michell C.T."/>
            <person name="Saber N."/>
            <person name="Kharbatia N.M."/>
            <person name="Rupper R.R."/>
            <person name="Sharp A.R."/>
            <person name="Dally N."/>
            <person name="Boughton B.A."/>
            <person name="Woo Y.H."/>
            <person name="Gao G."/>
            <person name="Schijlen E.G.W.M."/>
            <person name="Guo X."/>
            <person name="Momin A.A."/>
            <person name="Negrao S."/>
            <person name="Al-Babili S."/>
            <person name="Gehring C."/>
            <person name="Roessner U."/>
            <person name="Jung C."/>
            <person name="Murphy K."/>
            <person name="Arold S.T."/>
            <person name="Gojobori T."/>
            <person name="van der Linden C.G."/>
            <person name="van Loo E.N."/>
            <person name="Jellen E.N."/>
            <person name="Maughan P.J."/>
            <person name="Tester M."/>
        </authorList>
    </citation>
    <scope>NUCLEOTIDE SEQUENCE [LARGE SCALE GENOMIC DNA]</scope>
    <source>
        <strain evidence="8">cv. PI 614886</strain>
    </source>
</reference>
<dbReference type="InterPro" id="IPR044636">
    <property type="entry name" value="RADIALIS-like"/>
</dbReference>
<sequence>MASCSSNSSWTTKQNKLFEKALALYDKDTQDRWQKVANVVGKSPEEVKRHYEILVEDVKSIEQGQVPYPYRLAERFEKQEKEKKISYFKERKSFFNGEGSNINSNNSNNEGKMIVVTPEQAALAKKVCFKCQGMGHIARDCGNKVTVSKKEHRMLLAYLDQEEKEKESTCLLNTEEEFDFEEFEGQEKITPEPEHHHIGYMLKLQ</sequence>
<dbReference type="InterPro" id="IPR036875">
    <property type="entry name" value="Znf_CCHC_sf"/>
</dbReference>
<evidence type="ECO:0000259" key="6">
    <source>
        <dbReference type="PROSITE" id="PS50158"/>
    </source>
</evidence>
<dbReference type="Pfam" id="PF00249">
    <property type="entry name" value="Myb_DNA-binding"/>
    <property type="match status" value="1"/>
</dbReference>
<keyword evidence="5" id="KW-0479">Metal-binding</keyword>
<dbReference type="SMART" id="SM00717">
    <property type="entry name" value="SANT"/>
    <property type="match status" value="1"/>
</dbReference>
<keyword evidence="5" id="KW-0863">Zinc-finger</keyword>
<dbReference type="Gene3D" id="1.10.10.60">
    <property type="entry name" value="Homeodomain-like"/>
    <property type="match status" value="1"/>
</dbReference>
<keyword evidence="5" id="KW-0862">Zinc</keyword>
<dbReference type="FunFam" id="1.10.10.60:FF:000154">
    <property type="entry name" value="Transcription factor SRM1"/>
    <property type="match status" value="1"/>
</dbReference>
<evidence type="ECO:0000256" key="4">
    <source>
        <dbReference type="ARBA" id="ARBA00023242"/>
    </source>
</evidence>
<dbReference type="SUPFAM" id="SSF46689">
    <property type="entry name" value="Homeodomain-like"/>
    <property type="match status" value="1"/>
</dbReference>
<evidence type="ECO:0000256" key="1">
    <source>
        <dbReference type="ARBA" id="ARBA00004123"/>
    </source>
</evidence>
<organism evidence="8 9">
    <name type="scientific">Chenopodium quinoa</name>
    <name type="common">Quinoa</name>
    <dbReference type="NCBI Taxonomy" id="63459"/>
    <lineage>
        <taxon>Eukaryota</taxon>
        <taxon>Viridiplantae</taxon>
        <taxon>Streptophyta</taxon>
        <taxon>Embryophyta</taxon>
        <taxon>Tracheophyta</taxon>
        <taxon>Spermatophyta</taxon>
        <taxon>Magnoliopsida</taxon>
        <taxon>eudicotyledons</taxon>
        <taxon>Gunneridae</taxon>
        <taxon>Pentapetalae</taxon>
        <taxon>Caryophyllales</taxon>
        <taxon>Chenopodiaceae</taxon>
        <taxon>Chenopodioideae</taxon>
        <taxon>Atripliceae</taxon>
        <taxon>Chenopodium</taxon>
    </lineage>
</organism>
<dbReference type="EnsemblPlants" id="AUR62007577-RA">
    <property type="protein sequence ID" value="AUR62007577-RA:cds"/>
    <property type="gene ID" value="AUR62007577"/>
</dbReference>
<keyword evidence="2" id="KW-0805">Transcription regulation</keyword>
<dbReference type="SUPFAM" id="SSF57756">
    <property type="entry name" value="Retrovirus zinc finger-like domains"/>
    <property type="match status" value="1"/>
</dbReference>
<dbReference type="Gene3D" id="4.10.60.10">
    <property type="entry name" value="Zinc finger, CCHC-type"/>
    <property type="match status" value="1"/>
</dbReference>
<keyword evidence="9" id="KW-1185">Reference proteome</keyword>
<evidence type="ECO:0000313" key="9">
    <source>
        <dbReference type="Proteomes" id="UP000596660"/>
    </source>
</evidence>
<accession>A0A803L6T8</accession>
<keyword evidence="4" id="KW-0539">Nucleus</keyword>
<evidence type="ECO:0000256" key="2">
    <source>
        <dbReference type="ARBA" id="ARBA00023015"/>
    </source>
</evidence>
<evidence type="ECO:0000259" key="7">
    <source>
        <dbReference type="PROSITE" id="PS51293"/>
    </source>
</evidence>
<dbReference type="CDD" id="cd00167">
    <property type="entry name" value="SANT"/>
    <property type="match status" value="1"/>
</dbReference>
<reference evidence="8" key="2">
    <citation type="submission" date="2021-03" db="UniProtKB">
        <authorList>
            <consortium name="EnsemblPlants"/>
        </authorList>
    </citation>
    <scope>IDENTIFICATION</scope>
</reference>
<feature type="domain" description="SANT" evidence="7">
    <location>
        <begin position="5"/>
        <end position="59"/>
    </location>
</feature>
<dbReference type="GO" id="GO:0003700">
    <property type="term" value="F:DNA-binding transcription factor activity"/>
    <property type="evidence" value="ECO:0007669"/>
    <property type="project" value="InterPro"/>
</dbReference>
<proteinExistence type="predicted"/>
<feature type="domain" description="CCHC-type" evidence="6">
    <location>
        <begin position="128"/>
        <end position="141"/>
    </location>
</feature>
<dbReference type="InterPro" id="IPR001005">
    <property type="entry name" value="SANT/Myb"/>
</dbReference>